<comment type="similarity">
    <text evidence="2">Belongs to the TonB-dependent receptor family.</text>
</comment>
<dbReference type="InterPro" id="IPR039426">
    <property type="entry name" value="TonB-dep_rcpt-like"/>
</dbReference>
<keyword evidence="2" id="KW-0998">Cell outer membrane</keyword>
<dbReference type="EMBL" id="VLKK01000030">
    <property type="protein sequence ID" value="TWH89474.1"/>
    <property type="molecule type" value="Genomic_DNA"/>
</dbReference>
<keyword evidence="2" id="KW-0813">Transport</keyword>
<reference evidence="5 6" key="1">
    <citation type="journal article" date="2015" name="Stand. Genomic Sci.">
        <title>Genomic Encyclopedia of Bacterial and Archaeal Type Strains, Phase III: the genomes of soil and plant-associated and newly described type strains.</title>
        <authorList>
            <person name="Whitman W.B."/>
            <person name="Woyke T."/>
            <person name="Klenk H.P."/>
            <person name="Zhou Y."/>
            <person name="Lilburn T.G."/>
            <person name="Beck B.J."/>
            <person name="De Vos P."/>
            <person name="Vandamme P."/>
            <person name="Eisen J.A."/>
            <person name="Garrity G."/>
            <person name="Hugenholtz P."/>
            <person name="Kyrpides N.C."/>
        </authorList>
    </citation>
    <scope>NUCLEOTIDE SEQUENCE [LARGE SCALE GENOMIC DNA]</scope>
    <source>
        <strain evidence="5 6">CGMCC 1.7748</strain>
    </source>
</reference>
<evidence type="ECO:0000256" key="3">
    <source>
        <dbReference type="SAM" id="SignalP"/>
    </source>
</evidence>
<dbReference type="Proteomes" id="UP000316624">
    <property type="component" value="Unassembled WGS sequence"/>
</dbReference>
<gene>
    <name evidence="5" type="ORF">IQ35_03805</name>
</gene>
<dbReference type="PANTHER" id="PTHR30069">
    <property type="entry name" value="TONB-DEPENDENT OUTER MEMBRANE RECEPTOR"/>
    <property type="match status" value="1"/>
</dbReference>
<feature type="domain" description="TonB-dependent receptor plug" evidence="4">
    <location>
        <begin position="54"/>
        <end position="156"/>
    </location>
</feature>
<dbReference type="GO" id="GO:0015344">
    <property type="term" value="F:siderophore uptake transmembrane transporter activity"/>
    <property type="evidence" value="ECO:0007669"/>
    <property type="project" value="TreeGrafter"/>
</dbReference>
<dbReference type="PROSITE" id="PS52016">
    <property type="entry name" value="TONB_DEPENDENT_REC_3"/>
    <property type="match status" value="1"/>
</dbReference>
<keyword evidence="1 3" id="KW-0732">Signal</keyword>
<comment type="subcellular location">
    <subcellularLocation>
        <location evidence="2">Cell outer membrane</location>
        <topology evidence="2">Multi-pass membrane protein</topology>
    </subcellularLocation>
</comment>
<dbReference type="GO" id="GO:0009279">
    <property type="term" value="C:cell outer membrane"/>
    <property type="evidence" value="ECO:0007669"/>
    <property type="project" value="UniProtKB-SubCell"/>
</dbReference>
<dbReference type="SUPFAM" id="SSF56935">
    <property type="entry name" value="Porins"/>
    <property type="match status" value="1"/>
</dbReference>
<dbReference type="AlphaFoldDB" id="A0A562K2L8"/>
<dbReference type="PANTHER" id="PTHR30069:SF29">
    <property type="entry name" value="HEMOGLOBIN AND HEMOGLOBIN-HAPTOGLOBIN-BINDING PROTEIN 1-RELATED"/>
    <property type="match status" value="1"/>
</dbReference>
<dbReference type="RefSeq" id="WP_158636714.1">
    <property type="nucleotide sequence ID" value="NZ_JACIIY010000040.1"/>
</dbReference>
<sequence>MTRTILRALMTGAVLLPTIGFAQTPPANEPEKVTDTIVITASRGEGGISTGTLGSSATVIQPVDLQNRQTVIVSDVLRDVPGISVNRTGPVGGLTQVRMRGAEGNHTLMLIDGIEAADPYFGEYDFATLTSDPGARVEILRGEQSALYGSDAIGGVINYITASGREMSGFAARLEGGSFGTIDGAVRGAGNAIDAGGSYTNSAFYALAGANYAALDDRSFRADE</sequence>
<feature type="signal peptide" evidence="3">
    <location>
        <begin position="1"/>
        <end position="22"/>
    </location>
</feature>
<keyword evidence="2" id="KW-1134">Transmembrane beta strand</keyword>
<keyword evidence="6" id="KW-1185">Reference proteome</keyword>
<comment type="caution">
    <text evidence="5">The sequence shown here is derived from an EMBL/GenBank/DDBJ whole genome shotgun (WGS) entry which is preliminary data.</text>
</comment>
<feature type="chain" id="PRO_5021737193" evidence="3">
    <location>
        <begin position="23"/>
        <end position="224"/>
    </location>
</feature>
<evidence type="ECO:0000259" key="4">
    <source>
        <dbReference type="Pfam" id="PF07715"/>
    </source>
</evidence>
<dbReference type="GO" id="GO:0044718">
    <property type="term" value="P:siderophore transmembrane transport"/>
    <property type="evidence" value="ECO:0007669"/>
    <property type="project" value="TreeGrafter"/>
</dbReference>
<evidence type="ECO:0000256" key="2">
    <source>
        <dbReference type="PROSITE-ProRule" id="PRU01360"/>
    </source>
</evidence>
<dbReference type="Gene3D" id="2.170.130.10">
    <property type="entry name" value="TonB-dependent receptor, plug domain"/>
    <property type="match status" value="1"/>
</dbReference>
<accession>A0A562K2L8</accession>
<keyword evidence="2" id="KW-0472">Membrane</keyword>
<protein>
    <submittedName>
        <fullName evidence="5">Vitamin B12 transporter</fullName>
    </submittedName>
</protein>
<dbReference type="Pfam" id="PF07715">
    <property type="entry name" value="Plug"/>
    <property type="match status" value="1"/>
</dbReference>
<evidence type="ECO:0000313" key="6">
    <source>
        <dbReference type="Proteomes" id="UP000316624"/>
    </source>
</evidence>
<keyword evidence="2" id="KW-0812">Transmembrane</keyword>
<evidence type="ECO:0000256" key="1">
    <source>
        <dbReference type="ARBA" id="ARBA00022729"/>
    </source>
</evidence>
<organism evidence="5 6">
    <name type="scientific">Sphingobium wenxiniae (strain DSM 21828 / CGMCC 1.7748 / JZ-1)</name>
    <dbReference type="NCBI Taxonomy" id="595605"/>
    <lineage>
        <taxon>Bacteria</taxon>
        <taxon>Pseudomonadati</taxon>
        <taxon>Pseudomonadota</taxon>
        <taxon>Alphaproteobacteria</taxon>
        <taxon>Sphingomonadales</taxon>
        <taxon>Sphingomonadaceae</taxon>
        <taxon>Sphingobium</taxon>
    </lineage>
</organism>
<evidence type="ECO:0000313" key="5">
    <source>
        <dbReference type="EMBL" id="TWH89474.1"/>
    </source>
</evidence>
<dbReference type="InterPro" id="IPR012910">
    <property type="entry name" value="Plug_dom"/>
</dbReference>
<name>A0A562K2L8_SPHWJ</name>
<proteinExistence type="inferred from homology"/>
<dbReference type="InterPro" id="IPR037066">
    <property type="entry name" value="Plug_dom_sf"/>
</dbReference>